<gene>
    <name evidence="1" type="ORF">QE152_g39469</name>
</gene>
<protein>
    <submittedName>
        <fullName evidence="1">Uncharacterized protein</fullName>
    </submittedName>
</protein>
<dbReference type="AlphaFoldDB" id="A0AAW1HUM6"/>
<proteinExistence type="predicted"/>
<comment type="caution">
    <text evidence="1">The sequence shown here is derived from an EMBL/GenBank/DDBJ whole genome shotgun (WGS) entry which is preliminary data.</text>
</comment>
<evidence type="ECO:0000313" key="2">
    <source>
        <dbReference type="Proteomes" id="UP001458880"/>
    </source>
</evidence>
<accession>A0AAW1HUM6</accession>
<name>A0AAW1HUM6_POPJA</name>
<dbReference type="Proteomes" id="UP001458880">
    <property type="component" value="Unassembled WGS sequence"/>
</dbReference>
<reference evidence="1 2" key="1">
    <citation type="journal article" date="2024" name="BMC Genomics">
        <title>De novo assembly and annotation of Popillia japonica's genome with initial clues to its potential as an invasive pest.</title>
        <authorList>
            <person name="Cucini C."/>
            <person name="Boschi S."/>
            <person name="Funari R."/>
            <person name="Cardaioli E."/>
            <person name="Iannotti N."/>
            <person name="Marturano G."/>
            <person name="Paoli F."/>
            <person name="Bruttini M."/>
            <person name="Carapelli A."/>
            <person name="Frati F."/>
            <person name="Nardi F."/>
        </authorList>
    </citation>
    <scope>NUCLEOTIDE SEQUENCE [LARGE SCALE GENOMIC DNA]</scope>
    <source>
        <strain evidence="1">DMR45628</strain>
    </source>
</reference>
<organism evidence="1 2">
    <name type="scientific">Popillia japonica</name>
    <name type="common">Japanese beetle</name>
    <dbReference type="NCBI Taxonomy" id="7064"/>
    <lineage>
        <taxon>Eukaryota</taxon>
        <taxon>Metazoa</taxon>
        <taxon>Ecdysozoa</taxon>
        <taxon>Arthropoda</taxon>
        <taxon>Hexapoda</taxon>
        <taxon>Insecta</taxon>
        <taxon>Pterygota</taxon>
        <taxon>Neoptera</taxon>
        <taxon>Endopterygota</taxon>
        <taxon>Coleoptera</taxon>
        <taxon>Polyphaga</taxon>
        <taxon>Scarabaeiformia</taxon>
        <taxon>Scarabaeidae</taxon>
        <taxon>Rutelinae</taxon>
        <taxon>Popillia</taxon>
    </lineage>
</organism>
<sequence length="234" mass="26964">MILLVCLKHGCAQAYKCKLFNNFLKDLGLLQIIRDATRVTRTSRTLVDLILTSEDSSACAAGVQSVGISDHELIHCTLSCPERSRNLSFTFRDFKNMPLDDFYADLCSSPLHQIFYTRNIDEKIEILNEILLGLLDVYAPVTIVHKHSRKHYAPWLTSNTRYLMGLRDKAFKDFKKTSSSAKWLYYKQLRNLCNTVVKAEKRAFFNYTFQNVPLSLKQLSVSAFRTAYRKLLFG</sequence>
<dbReference type="EMBL" id="JASPKY010000940">
    <property type="protein sequence ID" value="KAK9680042.1"/>
    <property type="molecule type" value="Genomic_DNA"/>
</dbReference>
<evidence type="ECO:0000313" key="1">
    <source>
        <dbReference type="EMBL" id="KAK9680042.1"/>
    </source>
</evidence>
<keyword evidence="2" id="KW-1185">Reference proteome</keyword>